<dbReference type="AlphaFoldDB" id="A0A518B7P4"/>
<dbReference type="KEGG" id="knv:Pan216_38700"/>
<feature type="transmembrane region" description="Helical" evidence="1">
    <location>
        <begin position="86"/>
        <end position="103"/>
    </location>
</feature>
<evidence type="ECO:0008006" key="4">
    <source>
        <dbReference type="Google" id="ProtNLM"/>
    </source>
</evidence>
<keyword evidence="1" id="KW-1133">Transmembrane helix</keyword>
<protein>
    <recommendedName>
        <fullName evidence="4">SxtJ</fullName>
    </recommendedName>
</protein>
<feature type="transmembrane region" description="Helical" evidence="1">
    <location>
        <begin position="39"/>
        <end position="57"/>
    </location>
</feature>
<sequence>MKLIGMNWSPNDRQLRQFGLIAAVALPLIAWLWGGGSGWIVAGGAVGTALAAIGWLAPRALKPLFLGLSLVTLPIGLVVGELVLAAIYFGLFMPIAILFRLVGRDALERRIDRSATTYWQPKKRPAGPASYFNQW</sequence>
<feature type="transmembrane region" description="Helical" evidence="1">
    <location>
        <begin position="15"/>
        <end position="33"/>
    </location>
</feature>
<organism evidence="2 3">
    <name type="scientific">Kolteria novifilia</name>
    <dbReference type="NCBI Taxonomy" id="2527975"/>
    <lineage>
        <taxon>Bacteria</taxon>
        <taxon>Pseudomonadati</taxon>
        <taxon>Planctomycetota</taxon>
        <taxon>Planctomycetia</taxon>
        <taxon>Kolteriales</taxon>
        <taxon>Kolteriaceae</taxon>
        <taxon>Kolteria</taxon>
    </lineage>
</organism>
<keyword evidence="1" id="KW-0472">Membrane</keyword>
<evidence type="ECO:0000313" key="2">
    <source>
        <dbReference type="EMBL" id="QDU62996.1"/>
    </source>
</evidence>
<keyword evidence="1" id="KW-0812">Transmembrane</keyword>
<dbReference type="Pfam" id="PF19588">
    <property type="entry name" value="SxtJ"/>
    <property type="match status" value="1"/>
</dbReference>
<accession>A0A518B7P4</accession>
<evidence type="ECO:0000313" key="3">
    <source>
        <dbReference type="Proteomes" id="UP000317093"/>
    </source>
</evidence>
<name>A0A518B7P4_9BACT</name>
<proteinExistence type="predicted"/>
<gene>
    <name evidence="2" type="ORF">Pan216_38700</name>
</gene>
<dbReference type="InterPro" id="IPR045781">
    <property type="entry name" value="SxtJ"/>
</dbReference>
<dbReference type="Proteomes" id="UP000317093">
    <property type="component" value="Chromosome"/>
</dbReference>
<evidence type="ECO:0000256" key="1">
    <source>
        <dbReference type="SAM" id="Phobius"/>
    </source>
</evidence>
<dbReference type="EMBL" id="CP036279">
    <property type="protein sequence ID" value="QDU62996.1"/>
    <property type="molecule type" value="Genomic_DNA"/>
</dbReference>
<reference evidence="2 3" key="1">
    <citation type="submission" date="2019-02" db="EMBL/GenBank/DDBJ databases">
        <title>Deep-cultivation of Planctomycetes and their phenomic and genomic characterization uncovers novel biology.</title>
        <authorList>
            <person name="Wiegand S."/>
            <person name="Jogler M."/>
            <person name="Boedeker C."/>
            <person name="Pinto D."/>
            <person name="Vollmers J."/>
            <person name="Rivas-Marin E."/>
            <person name="Kohn T."/>
            <person name="Peeters S.H."/>
            <person name="Heuer A."/>
            <person name="Rast P."/>
            <person name="Oberbeckmann S."/>
            <person name="Bunk B."/>
            <person name="Jeske O."/>
            <person name="Meyerdierks A."/>
            <person name="Storesund J.E."/>
            <person name="Kallscheuer N."/>
            <person name="Luecker S."/>
            <person name="Lage O.M."/>
            <person name="Pohl T."/>
            <person name="Merkel B.J."/>
            <person name="Hornburger P."/>
            <person name="Mueller R.-W."/>
            <person name="Bruemmer F."/>
            <person name="Labrenz M."/>
            <person name="Spormann A.M."/>
            <person name="Op den Camp H."/>
            <person name="Overmann J."/>
            <person name="Amann R."/>
            <person name="Jetten M.S.M."/>
            <person name="Mascher T."/>
            <person name="Medema M.H."/>
            <person name="Devos D.P."/>
            <person name="Kaster A.-K."/>
            <person name="Ovreas L."/>
            <person name="Rohde M."/>
            <person name="Galperin M.Y."/>
            <person name="Jogler C."/>
        </authorList>
    </citation>
    <scope>NUCLEOTIDE SEQUENCE [LARGE SCALE GENOMIC DNA]</scope>
    <source>
        <strain evidence="2 3">Pan216</strain>
    </source>
</reference>
<keyword evidence="3" id="KW-1185">Reference proteome</keyword>